<dbReference type="Proteomes" id="UP000001075">
    <property type="component" value="Unassembled WGS sequence"/>
</dbReference>
<name>G3HVB3_CRIGR</name>
<dbReference type="InterPro" id="IPR035974">
    <property type="entry name" value="Rap/Ran-GAP_sf"/>
</dbReference>
<dbReference type="Gene3D" id="3.40.50.11210">
    <property type="entry name" value="Rap/Ran-GAP"/>
    <property type="match status" value="1"/>
</dbReference>
<accession>G3HVB3</accession>
<dbReference type="GO" id="GO:0005096">
    <property type="term" value="F:GTPase activator activity"/>
    <property type="evidence" value="ECO:0007669"/>
    <property type="project" value="UniProtKB-UniRule"/>
</dbReference>
<dbReference type="EMBL" id="JH000768">
    <property type="protein sequence ID" value="EGW14210.1"/>
    <property type="molecule type" value="Genomic_DNA"/>
</dbReference>
<feature type="compositionally biased region" description="Polar residues" evidence="3">
    <location>
        <begin position="609"/>
        <end position="622"/>
    </location>
</feature>
<feature type="compositionally biased region" description="Low complexity" evidence="3">
    <location>
        <begin position="545"/>
        <end position="557"/>
    </location>
</feature>
<dbReference type="Gene3D" id="6.10.140.210">
    <property type="match status" value="1"/>
</dbReference>
<reference evidence="6" key="1">
    <citation type="journal article" date="2011" name="Nat. Biotechnol.">
        <title>The genomic sequence of the Chinese hamster ovary (CHO)-K1 cell line.</title>
        <authorList>
            <person name="Xu X."/>
            <person name="Nagarajan H."/>
            <person name="Lewis N.E."/>
            <person name="Pan S."/>
            <person name="Cai Z."/>
            <person name="Liu X."/>
            <person name="Chen W."/>
            <person name="Xie M."/>
            <person name="Wang W."/>
            <person name="Hammond S."/>
            <person name="Andersen M.R."/>
            <person name="Neff N."/>
            <person name="Passarelli B."/>
            <person name="Koh W."/>
            <person name="Fan H.C."/>
            <person name="Wang J."/>
            <person name="Gui Y."/>
            <person name="Lee K.H."/>
            <person name="Betenbaugh M.J."/>
            <person name="Quake S.R."/>
            <person name="Famili I."/>
            <person name="Palsson B.O."/>
            <person name="Wang J."/>
        </authorList>
    </citation>
    <scope>NUCLEOTIDE SEQUENCE [LARGE SCALE GENOMIC DNA]</scope>
    <source>
        <strain evidence="6">CHO K1 cell line</strain>
    </source>
</reference>
<proteinExistence type="predicted"/>
<evidence type="ECO:0000256" key="1">
    <source>
        <dbReference type="ARBA" id="ARBA00022468"/>
    </source>
</evidence>
<feature type="region of interest" description="Disordered" evidence="3">
    <location>
        <begin position="1"/>
        <end position="25"/>
    </location>
</feature>
<dbReference type="GO" id="GO:0005737">
    <property type="term" value="C:cytoplasm"/>
    <property type="evidence" value="ECO:0007669"/>
    <property type="project" value="TreeGrafter"/>
</dbReference>
<protein>
    <submittedName>
        <fullName evidence="5">Rap1 GTPase-activating protein 2</fullName>
    </submittedName>
</protein>
<dbReference type="GO" id="GO:0051056">
    <property type="term" value="P:regulation of small GTPase mediated signal transduction"/>
    <property type="evidence" value="ECO:0007669"/>
    <property type="project" value="InterPro"/>
</dbReference>
<evidence type="ECO:0000256" key="2">
    <source>
        <dbReference type="PROSITE-ProRule" id="PRU00165"/>
    </source>
</evidence>
<dbReference type="Pfam" id="PF02145">
    <property type="entry name" value="Rap_GAP"/>
    <property type="match status" value="1"/>
</dbReference>
<keyword evidence="1 2" id="KW-0343">GTPase activation</keyword>
<dbReference type="InterPro" id="IPR050989">
    <property type="entry name" value="Rap1_Ran_GAP"/>
</dbReference>
<feature type="compositionally biased region" description="Basic and acidic residues" evidence="3">
    <location>
        <begin position="527"/>
        <end position="540"/>
    </location>
</feature>
<dbReference type="InParanoid" id="G3HVB3"/>
<dbReference type="SUPFAM" id="SSF111347">
    <property type="entry name" value="Rap/Ran-GAP"/>
    <property type="match status" value="1"/>
</dbReference>
<feature type="compositionally biased region" description="Polar residues" evidence="3">
    <location>
        <begin position="491"/>
        <end position="522"/>
    </location>
</feature>
<dbReference type="GO" id="GO:0005886">
    <property type="term" value="C:plasma membrane"/>
    <property type="evidence" value="ECO:0007669"/>
    <property type="project" value="TreeGrafter"/>
</dbReference>
<evidence type="ECO:0000313" key="6">
    <source>
        <dbReference type="Proteomes" id="UP000001075"/>
    </source>
</evidence>
<feature type="region of interest" description="Disordered" evidence="3">
    <location>
        <begin position="648"/>
        <end position="667"/>
    </location>
</feature>
<organism evidence="5 6">
    <name type="scientific">Cricetulus griseus</name>
    <name type="common">Chinese hamster</name>
    <name type="synonym">Cricetulus barabensis griseus</name>
    <dbReference type="NCBI Taxonomy" id="10029"/>
    <lineage>
        <taxon>Eukaryota</taxon>
        <taxon>Metazoa</taxon>
        <taxon>Chordata</taxon>
        <taxon>Craniata</taxon>
        <taxon>Vertebrata</taxon>
        <taxon>Euteleostomi</taxon>
        <taxon>Mammalia</taxon>
        <taxon>Eutheria</taxon>
        <taxon>Euarchontoglires</taxon>
        <taxon>Glires</taxon>
        <taxon>Rodentia</taxon>
        <taxon>Myomorpha</taxon>
        <taxon>Muroidea</taxon>
        <taxon>Cricetidae</taxon>
        <taxon>Cricetinae</taxon>
        <taxon>Cricetulus</taxon>
    </lineage>
</organism>
<dbReference type="PANTHER" id="PTHR15711">
    <property type="entry name" value="RAP GTPASE-ACTIVATING PROTEIN"/>
    <property type="match status" value="1"/>
</dbReference>
<dbReference type="eggNOG" id="KOG3686">
    <property type="taxonomic scope" value="Eukaryota"/>
</dbReference>
<feature type="domain" description="Rap-GAP" evidence="4">
    <location>
        <begin position="187"/>
        <end position="379"/>
    </location>
</feature>
<dbReference type="AlphaFoldDB" id="G3HVB3"/>
<feature type="compositionally biased region" description="Polar residues" evidence="3">
    <location>
        <begin position="656"/>
        <end position="667"/>
    </location>
</feature>
<sequence length="667" mass="73132">MLEKMQGIKLEEQRPGPQKNKDDYIPYPSIEEVVEKGGPYPLIILPQFGGYWIEDPENVGTPTSLGSSVYEEEEEDSLSPNTFGYKLECRGEARAYRRHFLGKDHLNFYCTGSSLGNLILSIKCEEAEGIEYLRIILRSKLKTVHERIPLAGLSKLPSVPQIAKAFCDDAVGLKFNPVLYPKASQMIVSYDEHDVNNTFKFGVIYQKARQTLEEELFGNNEESPAFKEFLNLLGDTITLQDFKGFRGGLDVTHGQTGVESVYTIFRDREIMFHVSTKLPFTDGDTQQLQRKRHIGNDIVAIIFQEENTPFVPDMIASNFLHAYIVVQAENLGTETPSYKGAEFREFLLTKLTNAENACCKSDKFAKLEDRTRAALLDNLHDELHTHTQVMLGLGPEEDKFENGGHGGFLESFKRAIRVRSHSMETMVGSQRKLHGGNIPGSLSGGSVHNSVEVTKTTFSVSTLDSGPACGGGGGRKGVFHPRFGLGTLKLLNSDSASSTPKTPDGGHSSQEIKSETSSNPSSPEICPNKEKPFIKLKENGRANISRSSSSTSSFSSTAGEGEAMEEDESGSSQPSTTSPFKQEVFAYSPSPSSESPGVGAAATPIIMSRSPTDAKSRNSPRSNLKFRFDKLSHASSSAVRMVCAAMEGPHEPYTPHSRTPSLLSSGL</sequence>
<feature type="compositionally biased region" description="Basic and acidic residues" evidence="3">
    <location>
        <begin position="9"/>
        <end position="24"/>
    </location>
</feature>
<dbReference type="STRING" id="10029.G3HVB3"/>
<evidence type="ECO:0000256" key="3">
    <source>
        <dbReference type="SAM" id="MobiDB-lite"/>
    </source>
</evidence>
<dbReference type="FunCoup" id="G3HVB3">
    <property type="interactions" value="299"/>
</dbReference>
<dbReference type="PROSITE" id="PS50085">
    <property type="entry name" value="RAPGAP"/>
    <property type="match status" value="1"/>
</dbReference>
<dbReference type="InterPro" id="IPR000331">
    <property type="entry name" value="Rap/Ran_GAP_dom"/>
</dbReference>
<evidence type="ECO:0000259" key="4">
    <source>
        <dbReference type="PROSITE" id="PS50085"/>
    </source>
</evidence>
<dbReference type="Pfam" id="PF21022">
    <property type="entry name" value="Rap-GAP_dimer"/>
    <property type="match status" value="1"/>
</dbReference>
<dbReference type="PANTHER" id="PTHR15711:SF17">
    <property type="entry name" value="RAP1 GTPASE-ACTIVATING PROTEIN 2"/>
    <property type="match status" value="1"/>
</dbReference>
<feature type="compositionally biased region" description="Polar residues" evidence="3">
    <location>
        <begin position="570"/>
        <end position="580"/>
    </location>
</feature>
<feature type="region of interest" description="Disordered" evidence="3">
    <location>
        <begin position="491"/>
        <end position="622"/>
    </location>
</feature>
<gene>
    <name evidence="5" type="ORF">I79_014894</name>
</gene>
<evidence type="ECO:0000313" key="5">
    <source>
        <dbReference type="EMBL" id="EGW14210.1"/>
    </source>
</evidence>